<keyword evidence="1" id="KW-0812">Transmembrane</keyword>
<keyword evidence="1" id="KW-1133">Transmembrane helix</keyword>
<dbReference type="eggNOG" id="COG0457">
    <property type="taxonomic scope" value="Bacteria"/>
</dbReference>
<dbReference type="HOGENOM" id="CLU_326182_0_0_7"/>
<dbReference type="EMBL" id="CP001649">
    <property type="protein sequence ID" value="ACS80670.1"/>
    <property type="molecule type" value="Genomic_DNA"/>
</dbReference>
<name>C6BYR3_MARSD</name>
<keyword evidence="3" id="KW-1185">Reference proteome</keyword>
<accession>C6BYR3</accession>
<dbReference type="STRING" id="526222.Desal_2615"/>
<sequence length="879" mass="102119">MYSISSLFEKFPVVSHSRMVNRGFGVWMVWADTLEDSIVRSMRDFGGMLMSEEHNQAYWFFFSDDVFRVVSRLEIWARLNPMPVYIQVMPATLLVDYNLNLSLKVDGEFTNQETALPTEFEILIHPKLSDSVKAIAGLNLEDTRTPTGISKSGWQVLVPDQGLGYDSLQNWYFILIPVGNPSDKEFIKGWRSFFSEVQVMLQKLGVQYITSDVKVIMPIASLSLLRTFLRELLMLINRVRNNEQTEEVSYWPSVMALVPQMNMSFNDEVIRKVNLDWDKLTPDCPHLRYRDAFLLGSDFAVNEVRFGSEQENVDGWCHVSLRQGVHDTSSAAISVTISRRVSVGEMDDCFYCGMKNHHPSECPSRTLQGLDPVVWKQLAAIESEKFNEGFQNIDLQMQGKENVVEEFSRLLHQGKGYEGIITRSLFAINAISQLRTLYLVWRSRGKDWPLGIKDQGPEEGELIWSAFEAMQNGARSEAETLIKNAMIRFSRSFQPRSLMAFYELEGGDLEQAYFYWQEAERLCYSPLQQGYFVYLQGRMQEVMGEFGEASDIYKRAQNMCPEWLEPQYRRAVCMVKMGFAEQAISTFQNIIEKDPHYFNRIAIDPELDRGRLTVLQEMGELWEIAEAEAKEVASGMDTLSADIAQWFEEGHEFADEAARFMDRMNKLAKIKNYVAFRQLTSGIARLTEEIEKRVEYEIKVINKKLEIYREELLDVQREASWFPFPKLLTEFNGDFNYCADKIYWIKTQQLNVAETFRKTQRYLDRIDDRLRKLRKRLVTLRVIRDSTLFIMLLGRSFIWLEVVFLGLALLCIPMLIYYSNNFQSNFIVDMIIRQKWEFQKGLILILSILALAIAAFRAAVVFEKKKRELFLIDDGKDDD</sequence>
<reference evidence="2 3" key="1">
    <citation type="submission" date="2009-06" db="EMBL/GenBank/DDBJ databases">
        <title>Complete sequence of Desulfovibrio salexigens DSM 2638.</title>
        <authorList>
            <consortium name="US DOE Joint Genome Institute"/>
            <person name="Lucas S."/>
            <person name="Copeland A."/>
            <person name="Lapidus A."/>
            <person name="Glavina del Rio T."/>
            <person name="Tice H."/>
            <person name="Bruce D."/>
            <person name="Goodwin L."/>
            <person name="Pitluck S."/>
            <person name="Munk A.C."/>
            <person name="Brettin T."/>
            <person name="Detter J.C."/>
            <person name="Han C."/>
            <person name="Tapia R."/>
            <person name="Larimer F."/>
            <person name="Land M."/>
            <person name="Hauser L."/>
            <person name="Kyrpides N."/>
            <person name="Anderson I."/>
            <person name="Wall J.D."/>
            <person name="Arkin A.P."/>
            <person name="Dehal P."/>
            <person name="Chivian D."/>
            <person name="Giles B."/>
            <person name="Hazen T.C."/>
        </authorList>
    </citation>
    <scope>NUCLEOTIDE SEQUENCE [LARGE SCALE GENOMIC DNA]</scope>
    <source>
        <strain evidence="3">ATCC 14822 / DSM 2638 / NCIMB 8403 / VKM B-1763</strain>
    </source>
</reference>
<dbReference type="RefSeq" id="WP_015852486.1">
    <property type="nucleotide sequence ID" value="NC_012881.1"/>
</dbReference>
<dbReference type="SUPFAM" id="SSF48452">
    <property type="entry name" value="TPR-like"/>
    <property type="match status" value="1"/>
</dbReference>
<gene>
    <name evidence="2" type="ordered locus">Desal_2615</name>
</gene>
<dbReference type="Gene3D" id="1.25.40.10">
    <property type="entry name" value="Tetratricopeptide repeat domain"/>
    <property type="match status" value="1"/>
</dbReference>
<dbReference type="AlphaFoldDB" id="C6BYR3"/>
<feature type="transmembrane region" description="Helical" evidence="1">
    <location>
        <begin position="797"/>
        <end position="820"/>
    </location>
</feature>
<dbReference type="InterPro" id="IPR011990">
    <property type="entry name" value="TPR-like_helical_dom_sf"/>
</dbReference>
<proteinExistence type="predicted"/>
<evidence type="ECO:0000313" key="2">
    <source>
        <dbReference type="EMBL" id="ACS80670.1"/>
    </source>
</evidence>
<dbReference type="Proteomes" id="UP000002601">
    <property type="component" value="Chromosome"/>
</dbReference>
<keyword evidence="1" id="KW-0472">Membrane</keyword>
<evidence type="ECO:0000256" key="1">
    <source>
        <dbReference type="SAM" id="Phobius"/>
    </source>
</evidence>
<protein>
    <submittedName>
        <fullName evidence="2">Uncharacterized protein</fullName>
    </submittedName>
</protein>
<organism evidence="2 3">
    <name type="scientific">Maridesulfovibrio salexigens (strain ATCC 14822 / DSM 2638 / NCIMB 8403 / VKM B-1763)</name>
    <name type="common">Desulfovibrio salexigens</name>
    <dbReference type="NCBI Taxonomy" id="526222"/>
    <lineage>
        <taxon>Bacteria</taxon>
        <taxon>Pseudomonadati</taxon>
        <taxon>Thermodesulfobacteriota</taxon>
        <taxon>Desulfovibrionia</taxon>
        <taxon>Desulfovibrionales</taxon>
        <taxon>Desulfovibrionaceae</taxon>
        <taxon>Maridesulfovibrio</taxon>
    </lineage>
</organism>
<dbReference type="KEGG" id="dsa:Desal_2615"/>
<evidence type="ECO:0000313" key="3">
    <source>
        <dbReference type="Proteomes" id="UP000002601"/>
    </source>
</evidence>
<dbReference type="OrthoDB" id="5439622at2"/>
<feature type="transmembrane region" description="Helical" evidence="1">
    <location>
        <begin position="841"/>
        <end position="862"/>
    </location>
</feature>